<dbReference type="InterPro" id="IPR012337">
    <property type="entry name" value="RNaseH-like_sf"/>
</dbReference>
<reference evidence="2 3" key="1">
    <citation type="submission" date="2015-04" db="EMBL/GenBank/DDBJ databases">
        <authorList>
            <person name="Heijne W.H."/>
            <person name="Fedorova N.D."/>
            <person name="Nierman W.C."/>
            <person name="Vollebregt A.W."/>
            <person name="Zhao Z."/>
            <person name="Wu L."/>
            <person name="Kumar M."/>
            <person name="Stam H."/>
            <person name="van den Berg M.A."/>
            <person name="Pel H.J."/>
        </authorList>
    </citation>
    <scope>NUCLEOTIDE SEQUENCE [LARGE SCALE GENOMIC DNA]</scope>
    <source>
        <strain evidence="2 3">CBS 393.64</strain>
    </source>
</reference>
<dbReference type="AlphaFoldDB" id="A0A0F4YEV0"/>
<accession>A0A0F4YEV0</accession>
<dbReference type="GeneID" id="25313342"/>
<dbReference type="GO" id="GO:0003676">
    <property type="term" value="F:nucleic acid binding"/>
    <property type="evidence" value="ECO:0007669"/>
    <property type="project" value="InterPro"/>
</dbReference>
<proteinExistence type="predicted"/>
<dbReference type="RefSeq" id="XP_013322760.1">
    <property type="nucleotide sequence ID" value="XM_013467306.1"/>
</dbReference>
<name>A0A0F4YEV0_RASE3</name>
<comment type="caution">
    <text evidence="2">The sequence shown here is derived from an EMBL/GenBank/DDBJ whole genome shotgun (WGS) entry which is preliminary data.</text>
</comment>
<sequence length="212" mass="25187">SLYTINSLRYRLYNWAQKIREKGVQIYLDWVPGHMGIYGNAKADECAKYGADWSEKDPKTFLSLSFLFRKLKVKALEEWQDIWCKAKTSDHYKQFKMQPKWKPSQLKLTKQLWSSIIQLKLGHGYFRSYLVRLPAYNSGTCNLCQTNQEQTPYHLLFHCPAYRDIRYRAFSRVDRKDYNLFYVFSKEGQGALVQFLKESKIATRKWHLGAND</sequence>
<dbReference type="SUPFAM" id="SSF53098">
    <property type="entry name" value="Ribonuclease H-like"/>
    <property type="match status" value="1"/>
</dbReference>
<evidence type="ECO:0000313" key="2">
    <source>
        <dbReference type="EMBL" id="KKA16148.1"/>
    </source>
</evidence>
<feature type="non-terminal residue" evidence="2">
    <location>
        <position position="1"/>
    </location>
</feature>
<keyword evidence="3" id="KW-1185">Reference proteome</keyword>
<evidence type="ECO:0000259" key="1">
    <source>
        <dbReference type="PROSITE" id="PS50879"/>
    </source>
</evidence>
<dbReference type="InterPro" id="IPR002156">
    <property type="entry name" value="RNaseH_domain"/>
</dbReference>
<gene>
    <name evidence="2" type="ORF">T310_10272</name>
</gene>
<dbReference type="GO" id="GO:0004523">
    <property type="term" value="F:RNA-DNA hybrid ribonuclease activity"/>
    <property type="evidence" value="ECO:0007669"/>
    <property type="project" value="InterPro"/>
</dbReference>
<feature type="domain" description="RNase H type-1" evidence="1">
    <location>
        <begin position="1"/>
        <end position="52"/>
    </location>
</feature>
<organism evidence="2 3">
    <name type="scientific">Rasamsonia emersonii (strain ATCC 16479 / CBS 393.64 / IMI 116815)</name>
    <dbReference type="NCBI Taxonomy" id="1408163"/>
    <lineage>
        <taxon>Eukaryota</taxon>
        <taxon>Fungi</taxon>
        <taxon>Dikarya</taxon>
        <taxon>Ascomycota</taxon>
        <taxon>Pezizomycotina</taxon>
        <taxon>Eurotiomycetes</taxon>
        <taxon>Eurotiomycetidae</taxon>
        <taxon>Eurotiales</taxon>
        <taxon>Trichocomaceae</taxon>
        <taxon>Rasamsonia</taxon>
    </lineage>
</organism>
<evidence type="ECO:0000313" key="3">
    <source>
        <dbReference type="Proteomes" id="UP000053958"/>
    </source>
</evidence>
<dbReference type="Proteomes" id="UP000053958">
    <property type="component" value="Unassembled WGS sequence"/>
</dbReference>
<dbReference type="InterPro" id="IPR036397">
    <property type="entry name" value="RNaseH_sf"/>
</dbReference>
<protein>
    <recommendedName>
        <fullName evidence="1">RNase H type-1 domain-containing protein</fullName>
    </recommendedName>
</protein>
<dbReference type="OrthoDB" id="4368687at2759"/>
<dbReference type="PROSITE" id="PS50879">
    <property type="entry name" value="RNASE_H_1"/>
    <property type="match status" value="1"/>
</dbReference>
<dbReference type="EMBL" id="LASV01000825">
    <property type="protein sequence ID" value="KKA16148.1"/>
    <property type="molecule type" value="Genomic_DNA"/>
</dbReference>
<dbReference type="Gene3D" id="3.30.420.10">
    <property type="entry name" value="Ribonuclease H-like superfamily/Ribonuclease H"/>
    <property type="match status" value="1"/>
</dbReference>